<evidence type="ECO:0000313" key="3">
    <source>
        <dbReference type="EMBL" id="RZU36743.1"/>
    </source>
</evidence>
<name>A0A4Q7YJ02_9GAMM</name>
<dbReference type="AlphaFoldDB" id="A0A4Q7YJ02"/>
<dbReference type="PANTHER" id="PTHR35891">
    <property type="entry name" value="THIOL:DISULFIDE INTERCHANGE PROTEIN DSBA"/>
    <property type="match status" value="1"/>
</dbReference>
<gene>
    <name evidence="3" type="ORF">EV700_3209</name>
</gene>
<sequence>MKPWRLFSAGMLAATIVHAEPQPYQNLPDTPSDHSMVRTFFLFSCPHCREYDALLSRWGKSLPAPLSYVKTPVVVQSGESVVGAIAYYTALVTNPERIQTFSDTSYRMIQQDGYSAQDRKTYDLAARQAGYDPEQFRAHWGNPEVKRLFMQAAMLTATYNIRMTPTLTIGGRYSLSPEVVAGNVASFVQLSNAMVSKYLQE</sequence>
<protein>
    <submittedName>
        <fullName evidence="3">Thiol:disulfide interchange protein DsbA</fullName>
    </submittedName>
</protein>
<evidence type="ECO:0000313" key="4">
    <source>
        <dbReference type="Proteomes" id="UP000292423"/>
    </source>
</evidence>
<evidence type="ECO:0000259" key="2">
    <source>
        <dbReference type="Pfam" id="PF01323"/>
    </source>
</evidence>
<comment type="caution">
    <text evidence="3">The sequence shown here is derived from an EMBL/GenBank/DDBJ whole genome shotgun (WGS) entry which is preliminary data.</text>
</comment>
<dbReference type="Pfam" id="PF01323">
    <property type="entry name" value="DSBA"/>
    <property type="match status" value="1"/>
</dbReference>
<dbReference type="RefSeq" id="WP_130415675.1">
    <property type="nucleotide sequence ID" value="NZ_SHKX01000017.1"/>
</dbReference>
<dbReference type="SUPFAM" id="SSF52833">
    <property type="entry name" value="Thioredoxin-like"/>
    <property type="match status" value="1"/>
</dbReference>
<accession>A0A4Q7YJ02</accession>
<keyword evidence="4" id="KW-1185">Reference proteome</keyword>
<dbReference type="InterPro" id="IPR001853">
    <property type="entry name" value="DSBA-like_thioredoxin_dom"/>
</dbReference>
<evidence type="ECO:0000256" key="1">
    <source>
        <dbReference type="SAM" id="SignalP"/>
    </source>
</evidence>
<dbReference type="Proteomes" id="UP000292423">
    <property type="component" value="Unassembled WGS sequence"/>
</dbReference>
<dbReference type="EMBL" id="SHKX01000017">
    <property type="protein sequence ID" value="RZU36743.1"/>
    <property type="molecule type" value="Genomic_DNA"/>
</dbReference>
<reference evidence="3 4" key="1">
    <citation type="submission" date="2019-02" db="EMBL/GenBank/DDBJ databases">
        <title>Genomic Encyclopedia of Type Strains, Phase IV (KMG-IV): sequencing the most valuable type-strain genomes for metagenomic binning, comparative biology and taxonomic classification.</title>
        <authorList>
            <person name="Goeker M."/>
        </authorList>
    </citation>
    <scope>NUCLEOTIDE SEQUENCE [LARGE SCALE GENOMIC DNA]</scope>
    <source>
        <strain evidence="3 4">DSM 105135</strain>
    </source>
</reference>
<proteinExistence type="predicted"/>
<dbReference type="GO" id="GO:0016491">
    <property type="term" value="F:oxidoreductase activity"/>
    <property type="evidence" value="ECO:0007669"/>
    <property type="project" value="InterPro"/>
</dbReference>
<dbReference type="InterPro" id="IPR036249">
    <property type="entry name" value="Thioredoxin-like_sf"/>
</dbReference>
<feature type="chain" id="PRO_5020706851" evidence="1">
    <location>
        <begin position="20"/>
        <end position="201"/>
    </location>
</feature>
<dbReference type="InterPro" id="IPR050824">
    <property type="entry name" value="Thiol_disulfide_DsbA"/>
</dbReference>
<feature type="signal peptide" evidence="1">
    <location>
        <begin position="1"/>
        <end position="19"/>
    </location>
</feature>
<organism evidence="3 4">
    <name type="scientific">Fluviicoccus keumensis</name>
    <dbReference type="NCBI Taxonomy" id="1435465"/>
    <lineage>
        <taxon>Bacteria</taxon>
        <taxon>Pseudomonadati</taxon>
        <taxon>Pseudomonadota</taxon>
        <taxon>Gammaproteobacteria</taxon>
        <taxon>Moraxellales</taxon>
        <taxon>Moraxellaceae</taxon>
        <taxon>Fluviicoccus</taxon>
    </lineage>
</organism>
<feature type="domain" description="DSBA-like thioredoxin" evidence="2">
    <location>
        <begin position="54"/>
        <end position="183"/>
    </location>
</feature>
<dbReference type="Gene3D" id="3.40.30.10">
    <property type="entry name" value="Glutaredoxin"/>
    <property type="match status" value="1"/>
</dbReference>
<keyword evidence="1" id="KW-0732">Signal</keyword>
<dbReference type="PANTHER" id="PTHR35891:SF3">
    <property type="entry name" value="THIOL:DISULFIDE INTERCHANGE PROTEIN DSBL"/>
    <property type="match status" value="1"/>
</dbReference>
<dbReference type="OrthoDB" id="9784896at2"/>